<reference evidence="24 25" key="1">
    <citation type="submission" date="2014-05" db="EMBL/GenBank/DDBJ databases">
        <title>De novo Genome Sequence of Spirocheata sp.</title>
        <authorList>
            <person name="Shivani Y."/>
            <person name="Subhash Y."/>
            <person name="Tushar L."/>
            <person name="Sasikala C."/>
            <person name="Ramana C.V."/>
        </authorList>
    </citation>
    <scope>NUCLEOTIDE SEQUENCE [LARGE SCALE GENOMIC DNA]</scope>
    <source>
        <strain evidence="24 25">JC230</strain>
    </source>
</reference>
<dbReference type="InterPro" id="IPR040442">
    <property type="entry name" value="Pyrv_kinase-like_dom_sf"/>
</dbReference>
<feature type="binding site" evidence="20">
    <location>
        <position position="459"/>
    </location>
    <ligand>
        <name>Mg(2+)</name>
        <dbReference type="ChEBI" id="CHEBI:18420"/>
    </ligand>
</feature>
<comment type="catalytic activity">
    <reaction evidence="1 17">
        <text>L-histidyl-[protein] + phosphoenolpyruvate = N(pros)-phospho-L-histidyl-[protein] + pyruvate</text>
        <dbReference type="Rhea" id="RHEA:23880"/>
        <dbReference type="Rhea" id="RHEA-COMP:9745"/>
        <dbReference type="Rhea" id="RHEA-COMP:9746"/>
        <dbReference type="ChEBI" id="CHEBI:15361"/>
        <dbReference type="ChEBI" id="CHEBI:29979"/>
        <dbReference type="ChEBI" id="CHEBI:58702"/>
        <dbReference type="ChEBI" id="CHEBI:64837"/>
        <dbReference type="EC" id="2.7.3.9"/>
    </reaction>
</comment>
<dbReference type="SUPFAM" id="SSF51621">
    <property type="entry name" value="Phosphoenolpyruvate/pyruvate domain"/>
    <property type="match status" value="1"/>
</dbReference>
<dbReference type="InterPro" id="IPR008731">
    <property type="entry name" value="PTS_EIN"/>
</dbReference>
<evidence type="ECO:0000256" key="16">
    <source>
        <dbReference type="ARBA" id="ARBA00033235"/>
    </source>
</evidence>
<dbReference type="STRING" id="1480694.DC28_00740"/>
<keyword evidence="24" id="KW-0670">Pyruvate</keyword>
<keyword evidence="13 17" id="KW-0479">Metal-binding</keyword>
<evidence type="ECO:0000256" key="10">
    <source>
        <dbReference type="ARBA" id="ARBA00022597"/>
    </source>
</evidence>
<feature type="active site" description="Tele-phosphohistidine intermediate" evidence="18">
    <location>
        <position position="191"/>
    </location>
</feature>
<dbReference type="SUPFAM" id="SSF52009">
    <property type="entry name" value="Phosphohistidine domain"/>
    <property type="match status" value="1"/>
</dbReference>
<feature type="domain" description="Phosphotransferase system enzyme I N-terminal" evidence="23">
    <location>
        <begin position="5"/>
        <end position="128"/>
    </location>
</feature>
<organism evidence="24 25">
    <name type="scientific">Spirochaeta lutea</name>
    <dbReference type="NCBI Taxonomy" id="1480694"/>
    <lineage>
        <taxon>Bacteria</taxon>
        <taxon>Pseudomonadati</taxon>
        <taxon>Spirochaetota</taxon>
        <taxon>Spirochaetia</taxon>
        <taxon>Spirochaetales</taxon>
        <taxon>Spirochaetaceae</taxon>
        <taxon>Spirochaeta</taxon>
    </lineage>
</organism>
<dbReference type="eggNOG" id="COG1080">
    <property type="taxonomic scope" value="Bacteria"/>
</dbReference>
<comment type="cofactor">
    <cofactor evidence="2 17 20">
        <name>Mg(2+)</name>
        <dbReference type="ChEBI" id="CHEBI:18420"/>
    </cofactor>
</comment>
<dbReference type="InterPro" id="IPR000121">
    <property type="entry name" value="PEP_util_C"/>
</dbReference>
<dbReference type="EMBL" id="JNUP01000003">
    <property type="protein sequence ID" value="KGE73786.1"/>
    <property type="molecule type" value="Genomic_DNA"/>
</dbReference>
<dbReference type="RefSeq" id="WP_037544771.1">
    <property type="nucleotide sequence ID" value="NZ_JNUP01000003.1"/>
</dbReference>
<evidence type="ECO:0000256" key="18">
    <source>
        <dbReference type="PIRSR" id="PIRSR000732-1"/>
    </source>
</evidence>
<dbReference type="EC" id="2.7.3.9" evidence="6 17"/>
<evidence type="ECO:0000256" key="6">
    <source>
        <dbReference type="ARBA" id="ARBA00012232"/>
    </source>
</evidence>
<dbReference type="Gene3D" id="3.50.30.10">
    <property type="entry name" value="Phosphohistidine domain"/>
    <property type="match status" value="1"/>
</dbReference>
<dbReference type="Pfam" id="PF00391">
    <property type="entry name" value="PEP-utilizers"/>
    <property type="match status" value="1"/>
</dbReference>
<dbReference type="NCBIfam" id="TIGR01417">
    <property type="entry name" value="PTS_I_fam"/>
    <property type="match status" value="1"/>
</dbReference>
<protein>
    <recommendedName>
        <fullName evidence="7 17">Phosphoenolpyruvate-protein phosphotransferase</fullName>
        <ecNumber evidence="6 17">2.7.3.9</ecNumber>
    </recommendedName>
    <alternativeName>
        <fullName evidence="16 17">Phosphotransferase system, enzyme I</fullName>
    </alternativeName>
</protein>
<evidence type="ECO:0000256" key="11">
    <source>
        <dbReference type="ARBA" id="ARBA00022679"/>
    </source>
</evidence>
<keyword evidence="9 17" id="KW-0963">Cytoplasm</keyword>
<evidence type="ECO:0000256" key="15">
    <source>
        <dbReference type="ARBA" id="ARBA00022842"/>
    </source>
</evidence>
<feature type="domain" description="PEP-utilising enzyme mobile" evidence="21">
    <location>
        <begin position="155"/>
        <end position="227"/>
    </location>
</feature>
<evidence type="ECO:0000313" key="25">
    <source>
        <dbReference type="Proteomes" id="UP000029692"/>
    </source>
</evidence>
<feature type="domain" description="PEP-utilising enzyme C-terminal" evidence="22">
    <location>
        <begin position="255"/>
        <end position="544"/>
    </location>
</feature>
<dbReference type="Pfam" id="PF05524">
    <property type="entry name" value="PEP-utilisers_N"/>
    <property type="match status" value="1"/>
</dbReference>
<dbReference type="Gene3D" id="1.10.274.10">
    <property type="entry name" value="PtsI, HPr-binding domain"/>
    <property type="match status" value="1"/>
</dbReference>
<dbReference type="GO" id="GO:0016301">
    <property type="term" value="F:kinase activity"/>
    <property type="evidence" value="ECO:0007669"/>
    <property type="project" value="UniProtKB-KW"/>
</dbReference>
<comment type="function">
    <text evidence="3 17">General (non sugar-specific) component of the phosphoenolpyruvate-dependent sugar phosphotransferase system (sugar PTS). This major carbohydrate active-transport system catalyzes the phosphorylation of incoming sugar substrates concomitantly with their translocation across the cell membrane. Enzyme I transfers the phosphoryl group from phosphoenolpyruvate (PEP) to the phosphoryl carrier protein (HPr).</text>
</comment>
<feature type="binding site" evidence="19">
    <location>
        <position position="469"/>
    </location>
    <ligand>
        <name>phosphoenolpyruvate</name>
        <dbReference type="ChEBI" id="CHEBI:58702"/>
    </ligand>
</feature>
<proteinExistence type="inferred from homology"/>
<dbReference type="Gene3D" id="3.20.20.60">
    <property type="entry name" value="Phosphoenolpyruvate-binding domains"/>
    <property type="match status" value="1"/>
</dbReference>
<dbReference type="GO" id="GO:0046872">
    <property type="term" value="F:metal ion binding"/>
    <property type="evidence" value="ECO:0007669"/>
    <property type="project" value="UniProtKB-KW"/>
</dbReference>
<feature type="binding site" evidence="19">
    <location>
        <begin position="458"/>
        <end position="459"/>
    </location>
    <ligand>
        <name>phosphoenolpyruvate</name>
        <dbReference type="ChEBI" id="CHEBI:58702"/>
    </ligand>
</feature>
<evidence type="ECO:0000256" key="4">
    <source>
        <dbReference type="ARBA" id="ARBA00004496"/>
    </source>
</evidence>
<evidence type="ECO:0000256" key="8">
    <source>
        <dbReference type="ARBA" id="ARBA00022448"/>
    </source>
</evidence>
<evidence type="ECO:0000256" key="13">
    <source>
        <dbReference type="ARBA" id="ARBA00022723"/>
    </source>
</evidence>
<dbReference type="PANTHER" id="PTHR46244:SF3">
    <property type="entry name" value="PHOSPHOENOLPYRUVATE-PROTEIN PHOSPHOTRANSFERASE"/>
    <property type="match status" value="1"/>
</dbReference>
<evidence type="ECO:0000256" key="14">
    <source>
        <dbReference type="ARBA" id="ARBA00022777"/>
    </source>
</evidence>
<dbReference type="InterPro" id="IPR018274">
    <property type="entry name" value="PEP_util_AS"/>
</dbReference>
<evidence type="ECO:0000256" key="9">
    <source>
        <dbReference type="ARBA" id="ARBA00022490"/>
    </source>
</evidence>
<evidence type="ECO:0000256" key="17">
    <source>
        <dbReference type="PIRNR" id="PIRNR000732"/>
    </source>
</evidence>
<name>A0A098R1Z5_9SPIO</name>
<dbReference type="InterPro" id="IPR015813">
    <property type="entry name" value="Pyrv/PenolPyrv_kinase-like_dom"/>
</dbReference>
<sequence length="584" mass="65395">MKEMTGISASPGIAIGTVMLVRDEHQSVPQYGIAVHQIETEYQRFLQAVERAIEDITSLKKTAERDLSQDELNMLDTHLLMLNDPDLNDQVYSSLTEELQNVEYILSTIMQGLIRKLSQAQDDYLRERASDFHDVSKRIMNQLLYRGSRNLAHLDEDVILVCHELMPSDAIAMDKLRIKGIAMDAGGKTSHTAILARAFEIPAVLGLGQITQSAEDQATIIIDGTSGKVILNPDLKTKKEYQQRQRSIQKRDVQLMKLNELPAETKDGKLIRLKANIEIPEEVDAAIGHGADGIGLYRSEFLFIRPGGLPDEEEQFLAYKHVIQAMGNKPVTIRTLDLGGDKLKHNMKEFSSGEKNPILGWRAIRFCLAHPEIFRTQLRALLRASAFGNLRIMFPLISGLGELEQSLQILGDVRQELRSKGHSVADHIPAGIMIEVPSAAMISDILAKRSHFFSIGTNDLIQYTVAVDRGNENIAYLYDPMHPGVLRFLKMVIENAHKAGIVAGMCGEMAGDPLYTMVLLGLGLDEFSMSSFGIPQVKQIIRSTSIVEAEEFVGRLMEMDDCNDIEHLLRTTMEEKFDITDFRR</sequence>
<dbReference type="InterPro" id="IPR024692">
    <property type="entry name" value="PTS_EI"/>
</dbReference>
<dbReference type="InterPro" id="IPR008279">
    <property type="entry name" value="PEP-util_enz_mobile_dom"/>
</dbReference>
<keyword evidence="14 17" id="KW-0418">Kinase</keyword>
<feature type="binding site" evidence="19">
    <location>
        <position position="298"/>
    </location>
    <ligand>
        <name>phosphoenolpyruvate</name>
        <dbReference type="ChEBI" id="CHEBI:58702"/>
    </ligand>
</feature>
<accession>A0A098R1Z5</accession>
<evidence type="ECO:0000256" key="19">
    <source>
        <dbReference type="PIRSR" id="PIRSR000732-2"/>
    </source>
</evidence>
<feature type="active site" description="Proton donor" evidence="18">
    <location>
        <position position="506"/>
    </location>
</feature>
<dbReference type="Pfam" id="PF02896">
    <property type="entry name" value="PEP-utilizers_C"/>
    <property type="match status" value="1"/>
</dbReference>
<evidence type="ECO:0000313" key="24">
    <source>
        <dbReference type="EMBL" id="KGE73786.1"/>
    </source>
</evidence>
<dbReference type="InterPro" id="IPR050499">
    <property type="entry name" value="PEP-utilizing_PTS_enzyme"/>
</dbReference>
<feature type="binding site" evidence="19">
    <location>
        <position position="334"/>
    </location>
    <ligand>
        <name>phosphoenolpyruvate</name>
        <dbReference type="ChEBI" id="CHEBI:58702"/>
    </ligand>
</feature>
<evidence type="ECO:0000256" key="12">
    <source>
        <dbReference type="ARBA" id="ARBA00022683"/>
    </source>
</evidence>
<keyword evidence="12 17" id="KW-0598">Phosphotransferase system</keyword>
<dbReference type="InterPro" id="IPR006318">
    <property type="entry name" value="PTS_EI-like"/>
</dbReference>
<dbReference type="InterPro" id="IPR036637">
    <property type="entry name" value="Phosphohistidine_dom_sf"/>
</dbReference>
<comment type="similarity">
    <text evidence="5 17">Belongs to the PEP-utilizing enzyme family.</text>
</comment>
<gene>
    <name evidence="24" type="ORF">DC28_00740</name>
</gene>
<evidence type="ECO:0000259" key="21">
    <source>
        <dbReference type="Pfam" id="PF00391"/>
    </source>
</evidence>
<keyword evidence="25" id="KW-1185">Reference proteome</keyword>
<dbReference type="PROSITE" id="PS00370">
    <property type="entry name" value="PEP_ENZYMES_PHOS_SITE"/>
    <property type="match status" value="1"/>
</dbReference>
<feature type="binding site" evidence="20">
    <location>
        <position position="435"/>
    </location>
    <ligand>
        <name>Mg(2+)</name>
        <dbReference type="ChEBI" id="CHEBI:18420"/>
    </ligand>
</feature>
<dbReference type="SUPFAM" id="SSF47831">
    <property type="entry name" value="Enzyme I of the PEP:sugar phosphotransferase system HPr-binding (sub)domain"/>
    <property type="match status" value="1"/>
</dbReference>
<dbReference type="InterPro" id="IPR036618">
    <property type="entry name" value="PtsI_HPr-bd_sf"/>
</dbReference>
<dbReference type="PRINTS" id="PR01736">
    <property type="entry name" value="PHPHTRNFRASE"/>
</dbReference>
<keyword evidence="11 17" id="KW-0808">Transferase</keyword>
<evidence type="ECO:0000259" key="23">
    <source>
        <dbReference type="Pfam" id="PF05524"/>
    </source>
</evidence>
<comment type="subcellular location">
    <subcellularLocation>
        <location evidence="4 17">Cytoplasm</location>
    </subcellularLocation>
</comment>
<dbReference type="PIRSF" id="PIRSF000732">
    <property type="entry name" value="PTS_enzyme_I"/>
    <property type="match status" value="1"/>
</dbReference>
<evidence type="ECO:0000259" key="22">
    <source>
        <dbReference type="Pfam" id="PF02896"/>
    </source>
</evidence>
<dbReference type="Proteomes" id="UP000029692">
    <property type="component" value="Unassembled WGS sequence"/>
</dbReference>
<dbReference type="PANTHER" id="PTHR46244">
    <property type="entry name" value="PHOSPHOENOLPYRUVATE-PROTEIN PHOSPHOTRANSFERASE"/>
    <property type="match status" value="1"/>
</dbReference>
<dbReference type="GO" id="GO:0009401">
    <property type="term" value="P:phosphoenolpyruvate-dependent sugar phosphotransferase system"/>
    <property type="evidence" value="ECO:0007669"/>
    <property type="project" value="UniProtKB-KW"/>
</dbReference>
<evidence type="ECO:0000256" key="1">
    <source>
        <dbReference type="ARBA" id="ARBA00000683"/>
    </source>
</evidence>
<evidence type="ECO:0000256" key="7">
    <source>
        <dbReference type="ARBA" id="ARBA00016544"/>
    </source>
</evidence>
<evidence type="ECO:0000256" key="2">
    <source>
        <dbReference type="ARBA" id="ARBA00001946"/>
    </source>
</evidence>
<evidence type="ECO:0000256" key="3">
    <source>
        <dbReference type="ARBA" id="ARBA00002728"/>
    </source>
</evidence>
<evidence type="ECO:0000256" key="5">
    <source>
        <dbReference type="ARBA" id="ARBA00007837"/>
    </source>
</evidence>
<dbReference type="GO" id="GO:0008965">
    <property type="term" value="F:phosphoenolpyruvate-protein phosphotransferase activity"/>
    <property type="evidence" value="ECO:0007669"/>
    <property type="project" value="UniProtKB-EC"/>
</dbReference>
<dbReference type="AlphaFoldDB" id="A0A098R1Z5"/>
<keyword evidence="8 17" id="KW-0813">Transport</keyword>
<evidence type="ECO:0000256" key="20">
    <source>
        <dbReference type="PIRSR" id="PIRSR000732-3"/>
    </source>
</evidence>
<keyword evidence="15 17" id="KW-0460">Magnesium</keyword>
<dbReference type="OrthoDB" id="9765468at2"/>
<comment type="caution">
    <text evidence="24">The sequence shown here is derived from an EMBL/GenBank/DDBJ whole genome shotgun (WGS) entry which is preliminary data.</text>
</comment>
<dbReference type="GO" id="GO:0005737">
    <property type="term" value="C:cytoplasm"/>
    <property type="evidence" value="ECO:0007669"/>
    <property type="project" value="UniProtKB-SubCell"/>
</dbReference>
<keyword evidence="10 17" id="KW-0762">Sugar transport</keyword>